<feature type="transmembrane region" description="Helical" evidence="1">
    <location>
        <begin position="206"/>
        <end position="224"/>
    </location>
</feature>
<evidence type="ECO:0000313" key="2">
    <source>
        <dbReference type="EMBL" id="TDR40011.1"/>
    </source>
</evidence>
<sequence>MRSSETMVTDRNAEDPWQPLAEEIVQRCSPLNFDPAALREFLQAQPAIQHLDQRDALGECVARLVVGGGMVSPHAARELAQLFGWQQASERSGEDSVLRHPVLLQLLQQRAAPQRRAVELSGRAQRKENRELAPWVVSSLGVGFFAYHWRNTSAHLVFEPSLWRSWSPLLLATCVALMCIMEFWMMRYDPRSLSAPLTPGLQRAHWIGRGVLGVLGLAAAAGTARLL</sequence>
<accession>A0A4R6YQ38</accession>
<keyword evidence="1" id="KW-0472">Membrane</keyword>
<keyword evidence="3" id="KW-1185">Reference proteome</keyword>
<evidence type="ECO:0000313" key="3">
    <source>
        <dbReference type="Proteomes" id="UP000295293"/>
    </source>
</evidence>
<name>A0A4R6YQ38_9GAMM</name>
<dbReference type="AlphaFoldDB" id="A0A4R6YQ38"/>
<dbReference type="RefSeq" id="WP_133820501.1">
    <property type="nucleotide sequence ID" value="NZ_SNZH01000014.1"/>
</dbReference>
<dbReference type="EMBL" id="SNZH01000014">
    <property type="protein sequence ID" value="TDR40011.1"/>
    <property type="molecule type" value="Genomic_DNA"/>
</dbReference>
<feature type="transmembrane region" description="Helical" evidence="1">
    <location>
        <begin position="132"/>
        <end position="149"/>
    </location>
</feature>
<keyword evidence="1" id="KW-1133">Transmembrane helix</keyword>
<keyword evidence="1" id="KW-0812">Transmembrane</keyword>
<comment type="caution">
    <text evidence="2">The sequence shown here is derived from an EMBL/GenBank/DDBJ whole genome shotgun (WGS) entry which is preliminary data.</text>
</comment>
<proteinExistence type="predicted"/>
<evidence type="ECO:0000256" key="1">
    <source>
        <dbReference type="SAM" id="Phobius"/>
    </source>
</evidence>
<organism evidence="2 3">
    <name type="scientific">Tahibacter aquaticus</name>
    <dbReference type="NCBI Taxonomy" id="520092"/>
    <lineage>
        <taxon>Bacteria</taxon>
        <taxon>Pseudomonadati</taxon>
        <taxon>Pseudomonadota</taxon>
        <taxon>Gammaproteobacteria</taxon>
        <taxon>Lysobacterales</taxon>
        <taxon>Rhodanobacteraceae</taxon>
        <taxon>Tahibacter</taxon>
    </lineage>
</organism>
<feature type="transmembrane region" description="Helical" evidence="1">
    <location>
        <begin position="169"/>
        <end position="185"/>
    </location>
</feature>
<dbReference type="Proteomes" id="UP000295293">
    <property type="component" value="Unassembled WGS sequence"/>
</dbReference>
<gene>
    <name evidence="2" type="ORF">DFR29_11463</name>
</gene>
<protein>
    <submittedName>
        <fullName evidence="2">Uncharacterized protein</fullName>
    </submittedName>
</protein>
<reference evidence="2 3" key="1">
    <citation type="submission" date="2019-03" db="EMBL/GenBank/DDBJ databases">
        <title>Genomic Encyclopedia of Type Strains, Phase IV (KMG-IV): sequencing the most valuable type-strain genomes for metagenomic binning, comparative biology and taxonomic classification.</title>
        <authorList>
            <person name="Goeker M."/>
        </authorList>
    </citation>
    <scope>NUCLEOTIDE SEQUENCE [LARGE SCALE GENOMIC DNA]</scope>
    <source>
        <strain evidence="2 3">DSM 21667</strain>
    </source>
</reference>